<dbReference type="PANTHER" id="PTHR12570">
    <property type="match status" value="1"/>
</dbReference>
<keyword evidence="2 6" id="KW-0812">Transmembrane</keyword>
<feature type="transmembrane region" description="Helical" evidence="6">
    <location>
        <begin position="6"/>
        <end position="29"/>
    </location>
</feature>
<evidence type="ECO:0000256" key="4">
    <source>
        <dbReference type="ARBA" id="ARBA00023136"/>
    </source>
</evidence>
<dbReference type="Proteomes" id="UP000310066">
    <property type="component" value="Unassembled WGS sequence"/>
</dbReference>
<feature type="transmembrane region" description="Helical" evidence="6">
    <location>
        <begin position="50"/>
        <end position="71"/>
    </location>
</feature>
<dbReference type="PANTHER" id="PTHR12570:SF85">
    <property type="entry name" value="DUF803 DOMAIN MEMBRANE PROTEIN (AFU_ORTHOLOGUE AFUA_1G15880)"/>
    <property type="match status" value="1"/>
</dbReference>
<evidence type="ECO:0000256" key="2">
    <source>
        <dbReference type="ARBA" id="ARBA00022692"/>
    </source>
</evidence>
<reference evidence="8 9" key="1">
    <citation type="submission" date="2017-03" db="EMBL/GenBank/DDBJ databases">
        <title>Genomes of endolithic fungi from Antarctica.</title>
        <authorList>
            <person name="Coleine C."/>
            <person name="Masonjones S."/>
            <person name="Stajich J.E."/>
        </authorList>
    </citation>
    <scope>NUCLEOTIDE SEQUENCE [LARGE SCALE GENOMIC DNA]</scope>
    <source>
        <strain evidence="8 9">CCFEE 5311</strain>
    </source>
</reference>
<gene>
    <name evidence="8" type="ORF">B0A54_13891</name>
</gene>
<comment type="subcellular location">
    <subcellularLocation>
        <location evidence="1">Membrane</location>
        <topology evidence="1">Multi-pass membrane protein</topology>
    </subcellularLocation>
</comment>
<accession>A0A4U0UH70</accession>
<dbReference type="Pfam" id="PF05653">
    <property type="entry name" value="Mg_trans_NIPA"/>
    <property type="match status" value="1"/>
</dbReference>
<evidence type="ECO:0000256" key="3">
    <source>
        <dbReference type="ARBA" id="ARBA00022989"/>
    </source>
</evidence>
<dbReference type="InterPro" id="IPR000757">
    <property type="entry name" value="Beta-glucanase-like"/>
</dbReference>
<evidence type="ECO:0000313" key="8">
    <source>
        <dbReference type="EMBL" id="TKA34928.1"/>
    </source>
</evidence>
<feature type="domain" description="GH16" evidence="7">
    <location>
        <begin position="419"/>
        <end position="670"/>
    </location>
</feature>
<protein>
    <recommendedName>
        <fullName evidence="7">GH16 domain-containing protein</fullName>
    </recommendedName>
</protein>
<feature type="transmembrane region" description="Helical" evidence="6">
    <location>
        <begin position="243"/>
        <end position="263"/>
    </location>
</feature>
<dbReference type="InterPro" id="IPR037185">
    <property type="entry name" value="EmrE-like"/>
</dbReference>
<evidence type="ECO:0000256" key="1">
    <source>
        <dbReference type="ARBA" id="ARBA00004141"/>
    </source>
</evidence>
<evidence type="ECO:0000313" key="9">
    <source>
        <dbReference type="Proteomes" id="UP000310066"/>
    </source>
</evidence>
<keyword evidence="4 6" id="KW-0472">Membrane</keyword>
<feature type="transmembrane region" description="Helical" evidence="6">
    <location>
        <begin position="103"/>
        <end position="122"/>
    </location>
</feature>
<dbReference type="GO" id="GO:0004553">
    <property type="term" value="F:hydrolase activity, hydrolyzing O-glycosyl compounds"/>
    <property type="evidence" value="ECO:0007669"/>
    <property type="project" value="InterPro"/>
</dbReference>
<dbReference type="EMBL" id="NAJP01000075">
    <property type="protein sequence ID" value="TKA34928.1"/>
    <property type="molecule type" value="Genomic_DNA"/>
</dbReference>
<feature type="transmembrane region" description="Helical" evidence="6">
    <location>
        <begin position="204"/>
        <end position="222"/>
    </location>
</feature>
<feature type="compositionally biased region" description="Low complexity" evidence="5">
    <location>
        <begin position="704"/>
        <end position="726"/>
    </location>
</feature>
<evidence type="ECO:0000256" key="6">
    <source>
        <dbReference type="SAM" id="Phobius"/>
    </source>
</evidence>
<evidence type="ECO:0000259" key="7">
    <source>
        <dbReference type="PROSITE" id="PS51762"/>
    </source>
</evidence>
<feature type="transmembrane region" description="Helical" evidence="6">
    <location>
        <begin position="172"/>
        <end position="192"/>
    </location>
</feature>
<dbReference type="STRING" id="329885.A0A4U0UH70"/>
<feature type="transmembrane region" description="Helical" evidence="6">
    <location>
        <begin position="269"/>
        <end position="288"/>
    </location>
</feature>
<comment type="caution">
    <text evidence="8">The sequence shown here is derived from an EMBL/GenBank/DDBJ whole genome shotgun (WGS) entry which is preliminary data.</text>
</comment>
<proteinExistence type="predicted"/>
<dbReference type="SUPFAM" id="SSF49899">
    <property type="entry name" value="Concanavalin A-like lectins/glucanases"/>
    <property type="match status" value="1"/>
</dbReference>
<evidence type="ECO:0000256" key="5">
    <source>
        <dbReference type="SAM" id="MobiDB-lite"/>
    </source>
</evidence>
<dbReference type="GO" id="GO:0005975">
    <property type="term" value="P:carbohydrate metabolic process"/>
    <property type="evidence" value="ECO:0007669"/>
    <property type="project" value="InterPro"/>
</dbReference>
<sequence>MEDKYVGLTLAIIGSFGIGASFVITKTGLNAAAASHGFEGDGFAYLKNPIWWGGMVTMVIGELGNFAAYAFAPAILVTPLGALSVLIGAVLGSYILHERLGVLGRVGCATCLIGSVVIVLHAPPDKELHDIDELLHYALSFGFLTYGFLVLAFDILMIYFIAPKYGKRNPMIYLSICSTAGSVSIMAIKGLGLAFKMTFRGDNQFTSASTYVFAIMVAVCIATQMNYFNKALATFSTNIVNPLYYVTFTTFTLVASFILFSGFNTTDTVNTISLLCGFLTIFTGVYLLNLSREDPDGGHLGIRSKDERGAYQGVDGIPVDAVGILGTRMSMQARRSGDEGHRRSSSWSLRGAGVGGRQQDQGQGQHLMHSYDVEAANNLGELAEDSDEDSGSGRKRTSFEDAILASASSALAACPCAYYTLNATTTPNHATFTEHLEIDFTQPNPSLTWTSTPGLAWQAQAYNVTPAAARGPYGKSAQVGNVALNSQSQGLDLWVRSQVLEGMVPIAEVVTARTDVLYGSIRAGMRTTGTNGTCGAFFFYHDDSQEIDMEVLSRQQVPGGNHTLNLVLQSPASSSAGFNAAGTPGFTPYTLTFDPAAAFHEYRFDWLPGRVDMYVDGAWLHSFHDGVPDSPGAVHLIHWSNGDPGWSGGPPEEDAVLTVSYVTAYFNASGGASACLDDDGGAGGAVCEVPVDGPAAQPTARPLTASATGTAGSTSSTTHSGAGRSARRSSGTFVYALLLLRFLEQW</sequence>
<organism evidence="8 9">
    <name type="scientific">Friedmanniomyces endolithicus</name>
    <dbReference type="NCBI Taxonomy" id="329885"/>
    <lineage>
        <taxon>Eukaryota</taxon>
        <taxon>Fungi</taxon>
        <taxon>Dikarya</taxon>
        <taxon>Ascomycota</taxon>
        <taxon>Pezizomycotina</taxon>
        <taxon>Dothideomycetes</taxon>
        <taxon>Dothideomycetidae</taxon>
        <taxon>Mycosphaerellales</taxon>
        <taxon>Teratosphaeriaceae</taxon>
        <taxon>Friedmanniomyces</taxon>
    </lineage>
</organism>
<dbReference type="Gene3D" id="2.60.120.200">
    <property type="match status" value="1"/>
</dbReference>
<dbReference type="SUPFAM" id="SSF103481">
    <property type="entry name" value="Multidrug resistance efflux transporter EmrE"/>
    <property type="match status" value="1"/>
</dbReference>
<dbReference type="OrthoDB" id="6428174at2759"/>
<keyword evidence="3 6" id="KW-1133">Transmembrane helix</keyword>
<feature type="region of interest" description="Disordered" evidence="5">
    <location>
        <begin position="333"/>
        <end position="365"/>
    </location>
</feature>
<dbReference type="GO" id="GO:0015095">
    <property type="term" value="F:magnesium ion transmembrane transporter activity"/>
    <property type="evidence" value="ECO:0007669"/>
    <property type="project" value="InterPro"/>
</dbReference>
<name>A0A4U0UH70_9PEZI</name>
<feature type="region of interest" description="Disordered" evidence="5">
    <location>
        <begin position="696"/>
        <end position="726"/>
    </location>
</feature>
<feature type="transmembrane region" description="Helical" evidence="6">
    <location>
        <begin position="77"/>
        <end position="96"/>
    </location>
</feature>
<feature type="transmembrane region" description="Helical" evidence="6">
    <location>
        <begin position="134"/>
        <end position="160"/>
    </location>
</feature>
<dbReference type="Pfam" id="PF00722">
    <property type="entry name" value="Glyco_hydro_16"/>
    <property type="match status" value="1"/>
</dbReference>
<dbReference type="InterPro" id="IPR008521">
    <property type="entry name" value="Mg_trans_NIPA"/>
</dbReference>
<dbReference type="PROSITE" id="PS51762">
    <property type="entry name" value="GH16_2"/>
    <property type="match status" value="1"/>
</dbReference>
<dbReference type="CDD" id="cd00413">
    <property type="entry name" value="Glyco_hydrolase_16"/>
    <property type="match status" value="1"/>
</dbReference>
<dbReference type="InterPro" id="IPR013320">
    <property type="entry name" value="ConA-like_dom_sf"/>
</dbReference>
<dbReference type="AlphaFoldDB" id="A0A4U0UH70"/>
<dbReference type="GO" id="GO:0016020">
    <property type="term" value="C:membrane"/>
    <property type="evidence" value="ECO:0007669"/>
    <property type="project" value="UniProtKB-SubCell"/>
</dbReference>